<dbReference type="InterPro" id="IPR002737">
    <property type="entry name" value="MEMO1_fam"/>
</dbReference>
<name>A0A914VQV5_9BILA</name>
<dbReference type="WBParaSite" id="PSAMB.scaffold2256size24319.g17013.t1">
    <property type="protein sequence ID" value="PSAMB.scaffold2256size24319.g17013.t1"/>
    <property type="gene ID" value="PSAMB.scaffold2256size24319.g17013"/>
</dbReference>
<dbReference type="NCBIfam" id="TIGR04336">
    <property type="entry name" value="AmmeMemoSam_B"/>
    <property type="match status" value="1"/>
</dbReference>
<evidence type="ECO:0000313" key="3">
    <source>
        <dbReference type="WBParaSite" id="PSAMB.scaffold1965size26388.g15732.t1"/>
    </source>
</evidence>
<dbReference type="HAMAP" id="MF_00055">
    <property type="entry name" value="MEMO1"/>
    <property type="match status" value="1"/>
</dbReference>
<dbReference type="CDD" id="cd07361">
    <property type="entry name" value="MEMO_like"/>
    <property type="match status" value="1"/>
</dbReference>
<dbReference type="WBParaSite" id="PSAMB.scaffold1965size26388.g15732.t1">
    <property type="protein sequence ID" value="PSAMB.scaffold1965size26388.g15732.t1"/>
    <property type="gene ID" value="PSAMB.scaffold1965size26388.g15732"/>
</dbReference>
<dbReference type="AlphaFoldDB" id="A0A914VQV5"/>
<dbReference type="PANTHER" id="PTHR11060:SF0">
    <property type="entry name" value="PROTEIN MEMO1"/>
    <property type="match status" value="1"/>
</dbReference>
<dbReference type="Pfam" id="PF01875">
    <property type="entry name" value="Memo"/>
    <property type="match status" value="1"/>
</dbReference>
<sequence>MASGGGSGPVRRASHAGSWYSDNAKELNRQLTTWLSQADDAIAPARAIIAPHAGYTFCGETAAYAYKQVVPDRIERVFVLGPSHVVCLSGCAVTTCSRYRTPLYDLNVDQKITAELRDTGAFELMEPKSEEAEHSIEMQLPYIAKVMESRRPDSWTIVPVLVGSLSSAKQAQYGKLFAKYLADPHNLFVISSDFCHWGHRFHFSPHEASSGLEIYQQIESLDREGMNAIERLEPQVFSDYLKRTQNTICGRHPICVMLQAAEHFRQMNNHWGEVRFLHYSQSNQCRHTSDSSVSYAAAALFIKPK</sequence>
<dbReference type="PANTHER" id="PTHR11060">
    <property type="entry name" value="PROTEIN MEMO1"/>
    <property type="match status" value="1"/>
</dbReference>
<dbReference type="Gene3D" id="3.40.830.10">
    <property type="entry name" value="LigB-like"/>
    <property type="match status" value="1"/>
</dbReference>
<dbReference type="Proteomes" id="UP000887566">
    <property type="component" value="Unplaced"/>
</dbReference>
<evidence type="ECO:0000313" key="4">
    <source>
        <dbReference type="WBParaSite" id="PSAMB.scaffold2256size24319.g17013.t1"/>
    </source>
</evidence>
<keyword evidence="2" id="KW-1185">Reference proteome</keyword>
<evidence type="ECO:0000256" key="1">
    <source>
        <dbReference type="ARBA" id="ARBA00006315"/>
    </source>
</evidence>
<organism evidence="2 4">
    <name type="scientific">Plectus sambesii</name>
    <dbReference type="NCBI Taxonomy" id="2011161"/>
    <lineage>
        <taxon>Eukaryota</taxon>
        <taxon>Metazoa</taxon>
        <taxon>Ecdysozoa</taxon>
        <taxon>Nematoda</taxon>
        <taxon>Chromadorea</taxon>
        <taxon>Plectida</taxon>
        <taxon>Plectina</taxon>
        <taxon>Plectoidea</taxon>
        <taxon>Plectidae</taxon>
        <taxon>Plectus</taxon>
    </lineage>
</organism>
<proteinExistence type="inferred from homology"/>
<reference evidence="3 4" key="1">
    <citation type="submission" date="2022-11" db="UniProtKB">
        <authorList>
            <consortium name="WormBaseParasite"/>
        </authorList>
    </citation>
    <scope>IDENTIFICATION</scope>
</reference>
<accession>A0A914VQV5</accession>
<protein>
    <submittedName>
        <fullName evidence="3 4">Protein MEMO1</fullName>
    </submittedName>
</protein>
<evidence type="ECO:0000313" key="2">
    <source>
        <dbReference type="Proteomes" id="UP000887566"/>
    </source>
</evidence>
<comment type="similarity">
    <text evidence="1">Belongs to the MEMO1 family.</text>
</comment>